<proteinExistence type="predicted"/>
<dbReference type="Gene3D" id="3.30.300.30">
    <property type="match status" value="1"/>
</dbReference>
<protein>
    <recommendedName>
        <fullName evidence="1">AMP-binding enzyme C-terminal domain-containing protein</fullName>
    </recommendedName>
</protein>
<name>X8AI17_MYCXE</name>
<organism evidence="2">
    <name type="scientific">Mycobacterium xenopi 4042</name>
    <dbReference type="NCBI Taxonomy" id="1299334"/>
    <lineage>
        <taxon>Bacteria</taxon>
        <taxon>Bacillati</taxon>
        <taxon>Actinomycetota</taxon>
        <taxon>Actinomycetes</taxon>
        <taxon>Mycobacteriales</taxon>
        <taxon>Mycobacteriaceae</taxon>
        <taxon>Mycobacterium</taxon>
    </lineage>
</organism>
<feature type="domain" description="AMP-binding enzyme C-terminal" evidence="1">
    <location>
        <begin position="2"/>
        <end position="55"/>
    </location>
</feature>
<dbReference type="Pfam" id="PF13193">
    <property type="entry name" value="AMP-binding_C"/>
    <property type="match status" value="1"/>
</dbReference>
<reference evidence="2" key="1">
    <citation type="submission" date="2014-01" db="EMBL/GenBank/DDBJ databases">
        <authorList>
            <person name="Brown-Elliot B."/>
            <person name="Wallace R."/>
            <person name="Lenaerts A."/>
            <person name="Ordway D."/>
            <person name="DeGroote M.A."/>
            <person name="Parker T."/>
            <person name="Sizemore C."/>
            <person name="Tallon L.J."/>
            <person name="Sadzewicz L.K."/>
            <person name="Sengamalay N."/>
            <person name="Fraser C.M."/>
            <person name="Hine E."/>
            <person name="Shefchek K.A."/>
            <person name="Das S.P."/>
            <person name="Tettelin H."/>
        </authorList>
    </citation>
    <scope>NUCLEOTIDE SEQUENCE [LARGE SCALE GENOMIC DNA]</scope>
    <source>
        <strain evidence="2">4042</strain>
    </source>
</reference>
<dbReference type="SUPFAM" id="SSF56801">
    <property type="entry name" value="Acetyl-CoA synthetase-like"/>
    <property type="match status" value="1"/>
</dbReference>
<comment type="caution">
    <text evidence="2">The sequence shown here is derived from an EMBL/GenBank/DDBJ whole genome shotgun (WGS) entry which is preliminary data.</text>
</comment>
<dbReference type="PATRIC" id="fig|1299334.3.peg.6603"/>
<dbReference type="InterPro" id="IPR025110">
    <property type="entry name" value="AMP-bd_C"/>
</dbReference>
<sequence length="86" mass="9798">MGRDPVAMVVPKRHVTDRDRLTSELSSLCRAELAGYKQPRRFEYCDELPLGPAGKILKREIVNQVIQVANSVERMSVTSRRSEEAR</sequence>
<dbReference type="AlphaFoldDB" id="X8AI17"/>
<evidence type="ECO:0000313" key="2">
    <source>
        <dbReference type="EMBL" id="EUA30678.1"/>
    </source>
</evidence>
<dbReference type="EMBL" id="JAOB01000060">
    <property type="protein sequence ID" value="EUA30678.1"/>
    <property type="molecule type" value="Genomic_DNA"/>
</dbReference>
<evidence type="ECO:0000259" key="1">
    <source>
        <dbReference type="Pfam" id="PF13193"/>
    </source>
</evidence>
<dbReference type="InterPro" id="IPR045851">
    <property type="entry name" value="AMP-bd_C_sf"/>
</dbReference>
<accession>X8AI17</accession>
<gene>
    <name evidence="2" type="ORF">I553_4935</name>
</gene>